<protein>
    <submittedName>
        <fullName evidence="2">Putative secreted protein</fullName>
    </submittedName>
</protein>
<name>A0A2M4D7F0_ANODA</name>
<feature type="chain" id="PRO_5015005706" evidence="1">
    <location>
        <begin position="19"/>
        <end position="70"/>
    </location>
</feature>
<evidence type="ECO:0000256" key="1">
    <source>
        <dbReference type="SAM" id="SignalP"/>
    </source>
</evidence>
<feature type="signal peptide" evidence="1">
    <location>
        <begin position="1"/>
        <end position="18"/>
    </location>
</feature>
<dbReference type="AlphaFoldDB" id="A0A2M4D7F0"/>
<keyword evidence="1" id="KW-0732">Signal</keyword>
<reference evidence="2" key="1">
    <citation type="submission" date="2018-01" db="EMBL/GenBank/DDBJ databases">
        <title>An insight into the sialome of Amazonian anophelines.</title>
        <authorList>
            <person name="Ribeiro J.M."/>
            <person name="Scarpassa V."/>
            <person name="Calvo E."/>
        </authorList>
    </citation>
    <scope>NUCLEOTIDE SEQUENCE</scope>
</reference>
<sequence length="70" mass="7869">MPLGPLVLCSCLVFPFLCFDRIFTGHSLRVRSACFGHINSAPFRFSAEISEPKQPKIMQNNKQRCCVSPP</sequence>
<dbReference type="EMBL" id="GGFL01009315">
    <property type="protein sequence ID" value="MBW73493.1"/>
    <property type="molecule type" value="Transcribed_RNA"/>
</dbReference>
<evidence type="ECO:0000313" key="2">
    <source>
        <dbReference type="EMBL" id="MBW73493.1"/>
    </source>
</evidence>
<accession>A0A2M4D7F0</accession>
<proteinExistence type="predicted"/>
<organism evidence="2">
    <name type="scientific">Anopheles darlingi</name>
    <name type="common">Mosquito</name>
    <dbReference type="NCBI Taxonomy" id="43151"/>
    <lineage>
        <taxon>Eukaryota</taxon>
        <taxon>Metazoa</taxon>
        <taxon>Ecdysozoa</taxon>
        <taxon>Arthropoda</taxon>
        <taxon>Hexapoda</taxon>
        <taxon>Insecta</taxon>
        <taxon>Pterygota</taxon>
        <taxon>Neoptera</taxon>
        <taxon>Endopterygota</taxon>
        <taxon>Diptera</taxon>
        <taxon>Nematocera</taxon>
        <taxon>Culicoidea</taxon>
        <taxon>Culicidae</taxon>
        <taxon>Anophelinae</taxon>
        <taxon>Anopheles</taxon>
    </lineage>
</organism>